<gene>
    <name evidence="2" type="ORF">LCGC14_0765400</name>
</gene>
<reference evidence="2" key="1">
    <citation type="journal article" date="2015" name="Nature">
        <title>Complex archaea that bridge the gap between prokaryotes and eukaryotes.</title>
        <authorList>
            <person name="Spang A."/>
            <person name="Saw J.H."/>
            <person name="Jorgensen S.L."/>
            <person name="Zaremba-Niedzwiedzka K."/>
            <person name="Martijn J."/>
            <person name="Lind A.E."/>
            <person name="van Eijk R."/>
            <person name="Schleper C."/>
            <person name="Guy L."/>
            <person name="Ettema T.J."/>
        </authorList>
    </citation>
    <scope>NUCLEOTIDE SEQUENCE</scope>
</reference>
<proteinExistence type="predicted"/>
<dbReference type="Pfam" id="PF04015">
    <property type="entry name" value="DUF362"/>
    <property type="match status" value="1"/>
</dbReference>
<dbReference type="AlphaFoldDB" id="A0A0F9Q445"/>
<accession>A0A0F9Q445</accession>
<protein>
    <recommendedName>
        <fullName evidence="1">DUF362 domain-containing protein</fullName>
    </recommendedName>
</protein>
<feature type="domain" description="DUF362" evidence="1">
    <location>
        <begin position="287"/>
        <end position="435"/>
    </location>
</feature>
<comment type="caution">
    <text evidence="2">The sequence shown here is derived from an EMBL/GenBank/DDBJ whole genome shotgun (WGS) entry which is preliminary data.</text>
</comment>
<dbReference type="EMBL" id="LAZR01001907">
    <property type="protein sequence ID" value="KKN37249.1"/>
    <property type="molecule type" value="Genomic_DNA"/>
</dbReference>
<dbReference type="InterPro" id="IPR007160">
    <property type="entry name" value="DUF362"/>
</dbReference>
<evidence type="ECO:0000313" key="2">
    <source>
        <dbReference type="EMBL" id="KKN37249.1"/>
    </source>
</evidence>
<organism evidence="2">
    <name type="scientific">marine sediment metagenome</name>
    <dbReference type="NCBI Taxonomy" id="412755"/>
    <lineage>
        <taxon>unclassified sequences</taxon>
        <taxon>metagenomes</taxon>
        <taxon>ecological metagenomes</taxon>
    </lineage>
</organism>
<sequence>MRVSVNLPTNVQKVGNMTQDISGSHVAVVRMYPDRAYIGIPELLKKVIDESNVESWRKICEKIDYIYKNLDYIFTSLEKETTLKDKLQLDIKNGKILLFKPNIVNPIIIDPITHDEGIANSVSTEWPLIAALMRWIHDKFNISYHQMALGEAATLTSMYTGLYNISLDLEGKITTEAIIEGRSGDFYGGWGFYFVRRYLAENHQPSHDDDPMNGYEESVSGTYLPPGRADNKLMVYDLNRVSDIKGKARTIPVPDGINFKEITLHKVVVGGEPDNPEDITDYPGCILINVPRLKLHITELLTNAIKNLGMGLYPMQAAEKNDPQNTRWKYSFPFDIIPGLKTELPHEIWHPKWDDETNLPLRDQKGDYLVNKTGGMYATQSDMIKGIVNQDILMIHIVDAIQTVNLSHTGSGIKVPEGLIFASLDPVALDLLCARYCFKMVPMQEARELRKKMGLRSDFLQRVSIPRVEGQNISSVEGFDSPLPRYNLYKYAESRGLGQEKYYVKGWDAIGGVSLVSTQGHLGWFEDGEFRELITSEFYYNPGSMIWGLQKTVIAYLEANDLLTGSSYRRMLFDVFDENHDGIIDYDEKGKIGCSMPLARLRSIHHHIQGTERYGFLRGPFISAGMMKYEKKEWNAQGHNFTKDFQLSFKIAMAYNMSRMQSEKSDPFFPRLTWGNGKWPSLQYAFFFSISIGIYGPRFPSIVSNSSLYGLAFQYADKKLNKSYYTGNVSIYSNPEAVNRYIQAVREGADQLDFVVYVPKGFGKFDGKSLPNVVETDDPHKIFMGIFDNCQEVWQ</sequence>
<evidence type="ECO:0000259" key="1">
    <source>
        <dbReference type="Pfam" id="PF04015"/>
    </source>
</evidence>
<name>A0A0F9Q445_9ZZZZ</name>